<name>A0A1X7BS39_9RHOB</name>
<dbReference type="AlphaFoldDB" id="A0A1X7BS39"/>
<evidence type="ECO:0000313" key="2">
    <source>
        <dbReference type="Proteomes" id="UP000193224"/>
    </source>
</evidence>
<protein>
    <submittedName>
        <fullName evidence="1">Uncharacterized protein</fullName>
    </submittedName>
</protein>
<dbReference type="OrthoDB" id="2375320at2"/>
<accession>A0A1X7BS39</accession>
<dbReference type="EMBL" id="FWXB01000007">
    <property type="protein sequence ID" value="SMC12423.1"/>
    <property type="molecule type" value="Genomic_DNA"/>
</dbReference>
<evidence type="ECO:0000313" key="1">
    <source>
        <dbReference type="EMBL" id="SMC12423.1"/>
    </source>
</evidence>
<sequence length="567" mass="64369">MPKSTLDRLLPIARIPDENRGEWLENAGQSVEILKDNLKADEIVIYASGPHMLIHSVLTPDELLDPPDHADLDRAYIMPDDSWVIQRAYGGGEGHRVYLQPPLDHPGCQSLVGSEKLVFVRSFEGVKEYEPTIEISQKLVHALGLYFLDERNAYCRLNDRGDIEPIISVYRDVTHDPWQQVRAVTIRSHDLESYMALTSTSLVSLFDFTRFAMGGFNGWPEGAEDVFETRDLFYRQRKVPQHASYVNGQIIVRTSLTPEALAEEWKAEEEKSNRQYASFLIIDRKNGHELVETSCSPDHIVNYFTDSSLPWEISPAFFRPEVLQKYKSDPEKYTFGDRSISCRGAWYLKTYDINEAGQVHTYIGYLANLPYDEQLYWRSFNEAPKAGISERAYQTDILGEFTTTDDFLEDAKRIIAELDQDPPSWWKPRGSEMRDAVHYPVTDSSSEWGDEILALDHLAVEGFLVKGLRAIIDANTGVYEKDWGSLKLLEVALVSTGRTEDQAKDAVTPLRELHALRNPAKAHGDPKGRRLAIAAARKRHGTLRNQFSDLSQRLAAALNVIKATLPK</sequence>
<proteinExistence type="predicted"/>
<reference evidence="1 2" key="1">
    <citation type="submission" date="2017-03" db="EMBL/GenBank/DDBJ databases">
        <authorList>
            <person name="Afonso C.L."/>
            <person name="Miller P.J."/>
            <person name="Scott M.A."/>
            <person name="Spackman E."/>
            <person name="Goraichik I."/>
            <person name="Dimitrov K.M."/>
            <person name="Suarez D.L."/>
            <person name="Swayne D.E."/>
        </authorList>
    </citation>
    <scope>NUCLEOTIDE SEQUENCE [LARGE SCALE GENOMIC DNA]</scope>
    <source>
        <strain evidence="1 2">CECT 7745</strain>
    </source>
</reference>
<gene>
    <name evidence="1" type="ORF">ROA7745_02248</name>
</gene>
<dbReference type="Proteomes" id="UP000193224">
    <property type="component" value="Unassembled WGS sequence"/>
</dbReference>
<organism evidence="1 2">
    <name type="scientific">Roseovarius aestuarii</name>
    <dbReference type="NCBI Taxonomy" id="475083"/>
    <lineage>
        <taxon>Bacteria</taxon>
        <taxon>Pseudomonadati</taxon>
        <taxon>Pseudomonadota</taxon>
        <taxon>Alphaproteobacteria</taxon>
        <taxon>Rhodobacterales</taxon>
        <taxon>Roseobacteraceae</taxon>
        <taxon>Roseovarius</taxon>
    </lineage>
</organism>
<keyword evidence="2" id="KW-1185">Reference proteome</keyword>
<dbReference type="RefSeq" id="WP_085800378.1">
    <property type="nucleotide sequence ID" value="NZ_FWXB01000007.1"/>
</dbReference>